<dbReference type="Pfam" id="PF13821">
    <property type="entry name" value="DUF4187"/>
    <property type="match status" value="1"/>
</dbReference>
<feature type="compositionally biased region" description="Basic and acidic residues" evidence="1">
    <location>
        <begin position="233"/>
        <end position="248"/>
    </location>
</feature>
<feature type="compositionally biased region" description="Basic and acidic residues" evidence="1">
    <location>
        <begin position="95"/>
        <end position="106"/>
    </location>
</feature>
<keyword evidence="4" id="KW-1185">Reference proteome</keyword>
<evidence type="ECO:0000256" key="1">
    <source>
        <dbReference type="SAM" id="MobiDB-lite"/>
    </source>
</evidence>
<dbReference type="InterPro" id="IPR025239">
    <property type="entry name" value="DUF4187"/>
</dbReference>
<feature type="region of interest" description="Disordered" evidence="1">
    <location>
        <begin position="1"/>
        <end position="111"/>
    </location>
</feature>
<organism evidence="3 4">
    <name type="scientific">Drechslerella stenobrocha 248</name>
    <dbReference type="NCBI Taxonomy" id="1043628"/>
    <lineage>
        <taxon>Eukaryota</taxon>
        <taxon>Fungi</taxon>
        <taxon>Dikarya</taxon>
        <taxon>Ascomycota</taxon>
        <taxon>Pezizomycotina</taxon>
        <taxon>Orbiliomycetes</taxon>
        <taxon>Orbiliales</taxon>
        <taxon>Orbiliaceae</taxon>
        <taxon>Drechslerella</taxon>
    </lineage>
</organism>
<feature type="compositionally biased region" description="Polar residues" evidence="1">
    <location>
        <begin position="257"/>
        <end position="274"/>
    </location>
</feature>
<accession>W7HV48</accession>
<dbReference type="Pfam" id="PF01585">
    <property type="entry name" value="G-patch"/>
    <property type="match status" value="1"/>
</dbReference>
<dbReference type="InterPro" id="IPR039249">
    <property type="entry name" value="GPATCH11"/>
</dbReference>
<dbReference type="OrthoDB" id="786951at2759"/>
<dbReference type="AlphaFoldDB" id="W7HV48"/>
<dbReference type="PROSITE" id="PS50174">
    <property type="entry name" value="G_PATCH"/>
    <property type="match status" value="1"/>
</dbReference>
<dbReference type="PANTHER" id="PTHR21032:SF0">
    <property type="entry name" value="G PATCH DOMAIN-CONTAINING PROTEIN 11"/>
    <property type="match status" value="1"/>
</dbReference>
<dbReference type="PANTHER" id="PTHR21032">
    <property type="entry name" value="G PATCH DOMAIN-CONTAINING PROTEIN 11"/>
    <property type="match status" value="1"/>
</dbReference>
<dbReference type="SMART" id="SM01173">
    <property type="entry name" value="DUF4187"/>
    <property type="match status" value="1"/>
</dbReference>
<name>W7HV48_9PEZI</name>
<sequence length="420" mass="46332">MPLTAPSTRAVLKRPLAFTDDDEEDAPPGPRLPEPKLRNPPLASKPATTADDDGDDDDYMSMTVADTTTSESALQRLKRRKQEASVRGHPLSKAELAHRERQKRDIGLSTSILSNTASKGLKMMKAMGYSTGSALGKAPPAAAAADTTTESRTIEPIRPVMRESRTGVGHASELKRKFGDDTATGDNLAAMAKRQELSPESYRNRLTMEAQQRRQEAQLFAAQSTCEKLVAEDPPVGHDAERENKDAPGPDDGQEKTGGSNEAGSASTAPNRPVNSGGFLSASPTFAQIKQVNLIYRGLLYRRALADLKVRLKKQQLESLSSKSIHIPTPNLPTYNSAGEFSEDDKLALSGVIEEGGLLDEEIEDPELEEFEKRDVKDRLDEIVRYLRSQWRYCFWCKFRYGSDEELEKDCPGPEEEDHD</sequence>
<dbReference type="GO" id="GO:0000776">
    <property type="term" value="C:kinetochore"/>
    <property type="evidence" value="ECO:0007669"/>
    <property type="project" value="TreeGrafter"/>
</dbReference>
<evidence type="ECO:0000259" key="2">
    <source>
        <dbReference type="PROSITE" id="PS50174"/>
    </source>
</evidence>
<feature type="domain" description="G-patch" evidence="2">
    <location>
        <begin position="116"/>
        <end position="173"/>
    </location>
</feature>
<feature type="compositionally biased region" description="Basic and acidic residues" evidence="1">
    <location>
        <begin position="152"/>
        <end position="165"/>
    </location>
</feature>
<feature type="region of interest" description="Disordered" evidence="1">
    <location>
        <begin position="133"/>
        <end position="202"/>
    </location>
</feature>
<feature type="compositionally biased region" description="Acidic residues" evidence="1">
    <location>
        <begin position="50"/>
        <end position="59"/>
    </location>
</feature>
<dbReference type="SMART" id="SM00443">
    <property type="entry name" value="G_patch"/>
    <property type="match status" value="1"/>
</dbReference>
<dbReference type="HOGENOM" id="CLU_046724_2_0_1"/>
<protein>
    <recommendedName>
        <fullName evidence="2">G-patch domain-containing protein</fullName>
    </recommendedName>
</protein>
<dbReference type="Proteomes" id="UP000024837">
    <property type="component" value="Unassembled WGS sequence"/>
</dbReference>
<evidence type="ECO:0000313" key="4">
    <source>
        <dbReference type="Proteomes" id="UP000024837"/>
    </source>
</evidence>
<evidence type="ECO:0000313" key="3">
    <source>
        <dbReference type="EMBL" id="EWC48051.1"/>
    </source>
</evidence>
<dbReference type="InterPro" id="IPR000467">
    <property type="entry name" value="G_patch_dom"/>
</dbReference>
<gene>
    <name evidence="3" type="ORF">DRE_02630</name>
</gene>
<proteinExistence type="predicted"/>
<dbReference type="GO" id="GO:0003676">
    <property type="term" value="F:nucleic acid binding"/>
    <property type="evidence" value="ECO:0007669"/>
    <property type="project" value="InterPro"/>
</dbReference>
<dbReference type="EMBL" id="KI966406">
    <property type="protein sequence ID" value="EWC48051.1"/>
    <property type="molecule type" value="Genomic_DNA"/>
</dbReference>
<reference evidence="3 4" key="1">
    <citation type="submission" date="2013-05" db="EMBL/GenBank/DDBJ databases">
        <title>Drechslerella stenobrocha genome reveals carnivorous origination and mechanical trapping mechanism of predatory fungi.</title>
        <authorList>
            <person name="Liu X."/>
            <person name="Zhang W."/>
            <person name="Liu K."/>
        </authorList>
    </citation>
    <scope>NUCLEOTIDE SEQUENCE [LARGE SCALE GENOMIC DNA]</scope>
    <source>
        <strain evidence="3 4">248</strain>
    </source>
</reference>
<feature type="compositionally biased region" description="Polar residues" evidence="1">
    <location>
        <begin position="64"/>
        <end position="73"/>
    </location>
</feature>
<feature type="region of interest" description="Disordered" evidence="1">
    <location>
        <begin position="233"/>
        <end position="276"/>
    </location>
</feature>